<evidence type="ECO:0000313" key="4">
    <source>
        <dbReference type="Proteomes" id="UP000233440"/>
    </source>
</evidence>
<name>A0A2N3LFC1_9BACI</name>
<keyword evidence="3" id="KW-0648">Protein biosynthesis</keyword>
<dbReference type="InterPro" id="IPR032330">
    <property type="entry name" value="EF-G-binding_C"/>
</dbReference>
<accession>A0A2N3LFC1</accession>
<gene>
    <name evidence="3" type="ORF">CWO92_19850</name>
</gene>
<dbReference type="Pfam" id="PF07299">
    <property type="entry name" value="EF-G-binding_N"/>
    <property type="match status" value="1"/>
</dbReference>
<keyword evidence="4" id="KW-1185">Reference proteome</keyword>
<reference evidence="3 4" key="1">
    <citation type="submission" date="2017-11" db="EMBL/GenBank/DDBJ databases">
        <title>Bacillus camelliae sp. nov., isolated from pu'er tea.</title>
        <authorList>
            <person name="Niu L."/>
        </authorList>
    </citation>
    <scope>NUCLEOTIDE SEQUENCE [LARGE SCALE GENOMIC DNA]</scope>
    <source>
        <strain evidence="3 4">7578-1</strain>
    </source>
</reference>
<dbReference type="OrthoDB" id="1891078at2"/>
<dbReference type="InterPro" id="IPR010841">
    <property type="entry name" value="EF-G-binding_N"/>
</dbReference>
<dbReference type="Pfam" id="PF16571">
    <property type="entry name" value="FBP_C"/>
    <property type="match status" value="1"/>
</dbReference>
<dbReference type="Gene3D" id="1.20.1280.250">
    <property type="match status" value="1"/>
</dbReference>
<proteinExistence type="predicted"/>
<dbReference type="CDD" id="cd16342">
    <property type="entry name" value="FusC_FusB"/>
    <property type="match status" value="1"/>
</dbReference>
<dbReference type="AlphaFoldDB" id="A0A2N3LFC1"/>
<dbReference type="EMBL" id="PIQO01000020">
    <property type="protein sequence ID" value="PKR83257.1"/>
    <property type="molecule type" value="Genomic_DNA"/>
</dbReference>
<dbReference type="RefSeq" id="WP_101355952.1">
    <property type="nucleotide sequence ID" value="NZ_PIQO01000020.1"/>
</dbReference>
<evidence type="ECO:0000313" key="3">
    <source>
        <dbReference type="EMBL" id="PKR83257.1"/>
    </source>
</evidence>
<dbReference type="InterPro" id="IPR038344">
    <property type="entry name" value="EF-G_N_sf"/>
</dbReference>
<dbReference type="GO" id="GO:0003746">
    <property type="term" value="F:translation elongation factor activity"/>
    <property type="evidence" value="ECO:0007669"/>
    <property type="project" value="UniProtKB-KW"/>
</dbReference>
<evidence type="ECO:0000259" key="2">
    <source>
        <dbReference type="Pfam" id="PF16571"/>
    </source>
</evidence>
<comment type="caution">
    <text evidence="3">The sequence shown here is derived from an EMBL/GenBank/DDBJ whole genome shotgun (WGS) entry which is preliminary data.</text>
</comment>
<organism evidence="3 4">
    <name type="scientific">Heyndrickxia camelliae</name>
    <dbReference type="NCBI Taxonomy" id="1707093"/>
    <lineage>
        <taxon>Bacteria</taxon>
        <taxon>Bacillati</taxon>
        <taxon>Bacillota</taxon>
        <taxon>Bacilli</taxon>
        <taxon>Bacillales</taxon>
        <taxon>Bacillaceae</taxon>
        <taxon>Heyndrickxia</taxon>
    </lineage>
</organism>
<protein>
    <submittedName>
        <fullName evidence="3">Elongation factor G-binding protein</fullName>
    </submittedName>
</protein>
<sequence>MNPFIRADQYQFIKFQTQILINSHATVNDKNVLNAVKSLARDKVSELFSDLEEDQKHLLDPLIDIEDNSKAEEFLEDLKPYVIPFKNVTEQTLKKLFPKAKKLKLPSIVGVDFKEISYLGWDDVGTNRKFLIVPYQNKLIGLSGSFTPIAKKGVCMLCNRHSEVGLFMSEKKGKIQGTFVRRGNYICQDSMKCNENLISLSKLEDFILLLHGKKNE</sequence>
<feature type="domain" description="Elongation factor G-binding protein N-terminal" evidence="1">
    <location>
        <begin position="4"/>
        <end position="86"/>
    </location>
</feature>
<dbReference type="Proteomes" id="UP000233440">
    <property type="component" value="Unassembled WGS sequence"/>
</dbReference>
<keyword evidence="3" id="KW-0251">Elongation factor</keyword>
<feature type="domain" description="Elongation factor G-binding protein C-terminal treble-clef zinc-finger" evidence="2">
    <location>
        <begin position="99"/>
        <end position="197"/>
    </location>
</feature>
<evidence type="ECO:0000259" key="1">
    <source>
        <dbReference type="Pfam" id="PF07299"/>
    </source>
</evidence>